<organism evidence="1 2">
    <name type="scientific">Reticulibacter mediterranei</name>
    <dbReference type="NCBI Taxonomy" id="2778369"/>
    <lineage>
        <taxon>Bacteria</taxon>
        <taxon>Bacillati</taxon>
        <taxon>Chloroflexota</taxon>
        <taxon>Ktedonobacteria</taxon>
        <taxon>Ktedonobacterales</taxon>
        <taxon>Reticulibacteraceae</taxon>
        <taxon>Reticulibacter</taxon>
    </lineage>
</organism>
<keyword evidence="2" id="KW-1185">Reference proteome</keyword>
<reference evidence="1" key="1">
    <citation type="submission" date="2020-10" db="EMBL/GenBank/DDBJ databases">
        <title>Taxonomic study of unclassified bacteria belonging to the class Ktedonobacteria.</title>
        <authorList>
            <person name="Yabe S."/>
            <person name="Wang C.M."/>
            <person name="Zheng Y."/>
            <person name="Sakai Y."/>
            <person name="Cavaletti L."/>
            <person name="Monciardini P."/>
            <person name="Donadio S."/>
        </authorList>
    </citation>
    <scope>NUCLEOTIDE SEQUENCE</scope>
    <source>
        <strain evidence="1">ID150040</strain>
    </source>
</reference>
<comment type="caution">
    <text evidence="1">The sequence shown here is derived from an EMBL/GenBank/DDBJ whole genome shotgun (WGS) entry which is preliminary data.</text>
</comment>
<protein>
    <submittedName>
        <fullName evidence="1">Uncharacterized protein</fullName>
    </submittedName>
</protein>
<gene>
    <name evidence="1" type="ORF">KSF_085620</name>
</gene>
<accession>A0A8J3N4Y0</accession>
<dbReference type="AlphaFoldDB" id="A0A8J3N4Y0"/>
<evidence type="ECO:0000313" key="2">
    <source>
        <dbReference type="Proteomes" id="UP000597444"/>
    </source>
</evidence>
<proteinExistence type="predicted"/>
<dbReference type="EMBL" id="BNJK01000002">
    <property type="protein sequence ID" value="GHO98514.1"/>
    <property type="molecule type" value="Genomic_DNA"/>
</dbReference>
<dbReference type="Proteomes" id="UP000597444">
    <property type="component" value="Unassembled WGS sequence"/>
</dbReference>
<sequence>MWLDEAKIAVWKAGEVVPAGGYVRIDTRSYRLITLEQEGPLPASFDGQVALYRAVALAHQGRGKRQE</sequence>
<evidence type="ECO:0000313" key="1">
    <source>
        <dbReference type="EMBL" id="GHO98514.1"/>
    </source>
</evidence>
<dbReference type="RefSeq" id="WP_220209244.1">
    <property type="nucleotide sequence ID" value="NZ_BNJK01000002.1"/>
</dbReference>
<name>A0A8J3N4Y0_9CHLR</name>